<feature type="compositionally biased region" description="Acidic residues" evidence="1">
    <location>
        <begin position="336"/>
        <end position="350"/>
    </location>
</feature>
<feature type="region of interest" description="Disordered" evidence="1">
    <location>
        <begin position="896"/>
        <end position="915"/>
    </location>
</feature>
<feature type="compositionally biased region" description="Polar residues" evidence="1">
    <location>
        <begin position="484"/>
        <end position="497"/>
    </location>
</feature>
<feature type="region of interest" description="Disordered" evidence="1">
    <location>
        <begin position="478"/>
        <end position="551"/>
    </location>
</feature>
<feature type="compositionally biased region" description="Low complexity" evidence="1">
    <location>
        <begin position="228"/>
        <end position="244"/>
    </location>
</feature>
<dbReference type="EMBL" id="LWDD02000036">
    <property type="protein sequence ID" value="KAE8264962.1"/>
    <property type="molecule type" value="Genomic_DNA"/>
</dbReference>
<feature type="compositionally biased region" description="Basic and acidic residues" evidence="1">
    <location>
        <begin position="502"/>
        <end position="512"/>
    </location>
</feature>
<dbReference type="AlphaFoldDB" id="A0A177VEM8"/>
<proteinExistence type="predicted"/>
<feature type="region of interest" description="Disordered" evidence="1">
    <location>
        <begin position="331"/>
        <end position="354"/>
    </location>
</feature>
<feature type="compositionally biased region" description="Basic residues" evidence="1">
    <location>
        <begin position="123"/>
        <end position="135"/>
    </location>
</feature>
<organism evidence="2 3">
    <name type="scientific">Tilletia caries</name>
    <name type="common">wheat bunt fungus</name>
    <dbReference type="NCBI Taxonomy" id="13290"/>
    <lineage>
        <taxon>Eukaryota</taxon>
        <taxon>Fungi</taxon>
        <taxon>Dikarya</taxon>
        <taxon>Basidiomycota</taxon>
        <taxon>Ustilaginomycotina</taxon>
        <taxon>Exobasidiomycetes</taxon>
        <taxon>Tilletiales</taxon>
        <taxon>Tilletiaceae</taxon>
        <taxon>Tilletia</taxon>
    </lineage>
</organism>
<feature type="region of interest" description="Disordered" evidence="1">
    <location>
        <begin position="639"/>
        <end position="718"/>
    </location>
</feature>
<evidence type="ECO:0000313" key="2">
    <source>
        <dbReference type="EMBL" id="KAE8264962.1"/>
    </source>
</evidence>
<feature type="compositionally biased region" description="Acidic residues" evidence="1">
    <location>
        <begin position="687"/>
        <end position="702"/>
    </location>
</feature>
<reference evidence="2" key="2">
    <citation type="journal article" date="2019" name="IMA Fungus">
        <title>Genome sequencing and comparison of five Tilletia species to identify candidate genes for the detection of regulated species infecting wheat.</title>
        <authorList>
            <person name="Nguyen H.D.T."/>
            <person name="Sultana T."/>
            <person name="Kesanakurti P."/>
            <person name="Hambleton S."/>
        </authorList>
    </citation>
    <scope>NUCLEOTIDE SEQUENCE</scope>
    <source>
        <strain evidence="2">DAOMC 238032</strain>
    </source>
</reference>
<feature type="region of interest" description="Disordered" evidence="1">
    <location>
        <begin position="933"/>
        <end position="1025"/>
    </location>
</feature>
<feature type="region of interest" description="Disordered" evidence="1">
    <location>
        <begin position="593"/>
        <end position="619"/>
    </location>
</feature>
<feature type="compositionally biased region" description="Polar residues" evidence="1">
    <location>
        <begin position="87"/>
        <end position="99"/>
    </location>
</feature>
<feature type="compositionally biased region" description="Basic residues" evidence="1">
    <location>
        <begin position="10"/>
        <end position="19"/>
    </location>
</feature>
<evidence type="ECO:0000313" key="3">
    <source>
        <dbReference type="Proteomes" id="UP000077671"/>
    </source>
</evidence>
<dbReference type="Proteomes" id="UP000077671">
    <property type="component" value="Unassembled WGS sequence"/>
</dbReference>
<feature type="region of interest" description="Disordered" evidence="1">
    <location>
        <begin position="396"/>
        <end position="444"/>
    </location>
</feature>
<protein>
    <submittedName>
        <fullName evidence="2">Uncharacterized protein</fullName>
    </submittedName>
</protein>
<accession>A0A177VEM8</accession>
<feature type="compositionally biased region" description="Basic and acidic residues" evidence="1">
    <location>
        <begin position="972"/>
        <end position="982"/>
    </location>
</feature>
<feature type="compositionally biased region" description="Basic and acidic residues" evidence="1">
    <location>
        <begin position="67"/>
        <end position="79"/>
    </location>
</feature>
<feature type="region of interest" description="Disordered" evidence="1">
    <location>
        <begin position="1"/>
        <end position="293"/>
    </location>
</feature>
<feature type="compositionally biased region" description="Low complexity" evidence="1">
    <location>
        <begin position="253"/>
        <end position="267"/>
    </location>
</feature>
<feature type="compositionally biased region" description="Acidic residues" evidence="1">
    <location>
        <begin position="656"/>
        <end position="672"/>
    </location>
</feature>
<sequence>MTQSTAARNARNRARKKAKRAMETTSVEDRAESQGQPSLQQDDPSAEQGKEQGVPVPQEETVLDSPADAKDDSRLRDETEPIEQDVPPSTSTDKTSSAPPTRAVASESKILPLPTKAKAARLVGKRRVGAPRPRPRHPEEEDVESAPLTTQHSQEAGRVAEAAGGPQGSTSEQRKRWKRENATMGADVAVGPPTPPSFGPAHDRTPFQAQGMPGVRVFEPRHPSAAEQQQQQQQGQRQQYFPQQTMQDGSRTAQQALEELASLNAEARGFASHHAAQQGEGGGGPGVEVRRGPGYTIFQDSSFDRLRGILDRIDNNASLTGGHRFQDVTAEHEEVEHDEIENEEVDPDLDLDTRDWVDEEEDEGGDEDELGGEYDEEASLLSLSAQMNTIRAQLAQRGRTMGERKIRAQATAQRGRSPTVRPTHRQGLEEHEIRSGQSQGQGRFEGMLPSFLKTARESEAYARGADLLERHMQQVRISPAAGEASSQPRGSSTQPLEQAQGRVERESGSVREQKRRRQDSTEEEEDVGEVHGTGSQSQHQRQRQQGGAGFQRHGFIPASQLTRQQAAIEGEYAHLRAQQQALQTARVMAAQGAFPSQQQLEQEQQAGRRSESSPGDTGQMAQLDIADAVAQAMAQSSAQVWAEHERAQGRAAHAYDDDDYNDDEDDPDDDGGNELMGSSVLSGTETREDDDEENRELYDDGDGVNSETASAPEILDWSTNPVPVDECMLAARRDEEIFARYRRRSESDAGRVAMYDGQAASVAAAAGSSGEYHHHIHQQGQGQGTVYSPGAFAGHACPVLRESGATTATYLPQPTPTPGQPSSSITPEAGVFCMPFSRIPLPHAEDVQRAMDEGRLVPVGFALDARGERHQIVAWRPTVEELVRVHGEGMAERVREEMEGMGRERERLGQQEGRERVQVQGQQQHGFGFGMVSAAVEGPSGGHGVTAASAAASEQRLHDADIGRQGAPERPATTKDSSKEINRSTTQPGTSPRCVNCAGRHEHDQSKCVSPHHATAPHHETAVRREWTPPTLSNAAVKPDAKWDSFLVFKDDGRRVCERFNGPKPGCVVSRKMRRSKKGGAVGASVVAGGDGAVCSYGGVHRCSGCGGADGHGMQDCPQVA</sequence>
<name>A0A177VEM8_9BASI</name>
<feature type="compositionally biased region" description="Low complexity" evidence="1">
    <location>
        <begin position="532"/>
        <end position="551"/>
    </location>
</feature>
<feature type="compositionally biased region" description="Polar residues" evidence="1">
    <location>
        <begin position="33"/>
        <end position="43"/>
    </location>
</feature>
<comment type="caution">
    <text evidence="2">The sequence shown here is derived from an EMBL/GenBank/DDBJ whole genome shotgun (WGS) entry which is preliminary data.</text>
</comment>
<evidence type="ECO:0000256" key="1">
    <source>
        <dbReference type="SAM" id="MobiDB-lite"/>
    </source>
</evidence>
<gene>
    <name evidence="2" type="ORF">A4X03_0g578</name>
</gene>
<reference evidence="2" key="1">
    <citation type="submission" date="2016-04" db="EMBL/GenBank/DDBJ databases">
        <authorList>
            <person name="Nguyen H.D."/>
            <person name="Kesanakurti P."/>
            <person name="Cullis J."/>
            <person name="Levesque C.A."/>
            <person name="Hambleton S."/>
        </authorList>
    </citation>
    <scope>NUCLEOTIDE SEQUENCE</scope>
    <source>
        <strain evidence="2">DAOMC 238032</strain>
    </source>
</reference>